<proteinExistence type="predicted"/>
<dbReference type="Proteomes" id="UP000814140">
    <property type="component" value="Unassembled WGS sequence"/>
</dbReference>
<sequence>LDDSPPALLLRDRVVRSRTGRCSPVPVLPLPDYLFVPIPAYRKMLTQLLLSNHLLAEVRLRWAERCRVSVPHEFRLCCAHAGTYSFAQFRTSQL</sequence>
<reference evidence="1" key="2">
    <citation type="journal article" date="2022" name="New Phytol.">
        <title>Evolutionary transition to the ectomycorrhizal habit in the genomes of a hyperdiverse lineage of mushroom-forming fungi.</title>
        <authorList>
            <person name="Looney B."/>
            <person name="Miyauchi S."/>
            <person name="Morin E."/>
            <person name="Drula E."/>
            <person name="Courty P.E."/>
            <person name="Kohler A."/>
            <person name="Kuo A."/>
            <person name="LaButti K."/>
            <person name="Pangilinan J."/>
            <person name="Lipzen A."/>
            <person name="Riley R."/>
            <person name="Andreopoulos W."/>
            <person name="He G."/>
            <person name="Johnson J."/>
            <person name="Nolan M."/>
            <person name="Tritt A."/>
            <person name="Barry K.W."/>
            <person name="Grigoriev I.V."/>
            <person name="Nagy L.G."/>
            <person name="Hibbett D."/>
            <person name="Henrissat B."/>
            <person name="Matheny P.B."/>
            <person name="Labbe J."/>
            <person name="Martin F.M."/>
        </authorList>
    </citation>
    <scope>NUCLEOTIDE SEQUENCE</scope>
    <source>
        <strain evidence="1">HHB10654</strain>
    </source>
</reference>
<evidence type="ECO:0000313" key="1">
    <source>
        <dbReference type="EMBL" id="KAI0056180.1"/>
    </source>
</evidence>
<reference evidence="1" key="1">
    <citation type="submission" date="2021-03" db="EMBL/GenBank/DDBJ databases">
        <authorList>
            <consortium name="DOE Joint Genome Institute"/>
            <person name="Ahrendt S."/>
            <person name="Looney B.P."/>
            <person name="Miyauchi S."/>
            <person name="Morin E."/>
            <person name="Drula E."/>
            <person name="Courty P.E."/>
            <person name="Chicoki N."/>
            <person name="Fauchery L."/>
            <person name="Kohler A."/>
            <person name="Kuo A."/>
            <person name="Labutti K."/>
            <person name="Pangilinan J."/>
            <person name="Lipzen A."/>
            <person name="Riley R."/>
            <person name="Andreopoulos W."/>
            <person name="He G."/>
            <person name="Johnson J."/>
            <person name="Barry K.W."/>
            <person name="Grigoriev I.V."/>
            <person name="Nagy L."/>
            <person name="Hibbett D."/>
            <person name="Henrissat B."/>
            <person name="Matheny P.B."/>
            <person name="Labbe J."/>
            <person name="Martin F."/>
        </authorList>
    </citation>
    <scope>NUCLEOTIDE SEQUENCE</scope>
    <source>
        <strain evidence="1">HHB10654</strain>
    </source>
</reference>
<evidence type="ECO:0000313" key="2">
    <source>
        <dbReference type="Proteomes" id="UP000814140"/>
    </source>
</evidence>
<dbReference type="EMBL" id="MU277269">
    <property type="protein sequence ID" value="KAI0056180.1"/>
    <property type="molecule type" value="Genomic_DNA"/>
</dbReference>
<accession>A0ACB8SIC9</accession>
<gene>
    <name evidence="1" type="ORF">BV25DRAFT_1814479</name>
</gene>
<protein>
    <submittedName>
        <fullName evidence="1">Uncharacterized protein</fullName>
    </submittedName>
</protein>
<keyword evidence="2" id="KW-1185">Reference proteome</keyword>
<name>A0ACB8SIC9_9AGAM</name>
<organism evidence="1 2">
    <name type="scientific">Artomyces pyxidatus</name>
    <dbReference type="NCBI Taxonomy" id="48021"/>
    <lineage>
        <taxon>Eukaryota</taxon>
        <taxon>Fungi</taxon>
        <taxon>Dikarya</taxon>
        <taxon>Basidiomycota</taxon>
        <taxon>Agaricomycotina</taxon>
        <taxon>Agaricomycetes</taxon>
        <taxon>Russulales</taxon>
        <taxon>Auriscalpiaceae</taxon>
        <taxon>Artomyces</taxon>
    </lineage>
</organism>
<comment type="caution">
    <text evidence="1">The sequence shown here is derived from an EMBL/GenBank/DDBJ whole genome shotgun (WGS) entry which is preliminary data.</text>
</comment>
<feature type="non-terminal residue" evidence="1">
    <location>
        <position position="1"/>
    </location>
</feature>